<comment type="caution">
    <text evidence="4">The sequence shown here is derived from an EMBL/GenBank/DDBJ whole genome shotgun (WGS) entry which is preliminary data.</text>
</comment>
<keyword evidence="2" id="KW-0812">Transmembrane</keyword>
<accession>A0A1F2ULH0</accession>
<protein>
    <recommendedName>
        <fullName evidence="3">Cytochrome c-type biogenesis protein CcmF C-terminal domain-containing protein</fullName>
    </recommendedName>
</protein>
<keyword evidence="2" id="KW-0472">Membrane</keyword>
<dbReference type="InterPro" id="IPR032523">
    <property type="entry name" value="CcmF_C"/>
</dbReference>
<dbReference type="AlphaFoldDB" id="A0A1F2ULH0"/>
<name>A0A1F2ULH0_9ACTN</name>
<feature type="domain" description="Cytochrome c-type biogenesis protein CcmF C-terminal" evidence="3">
    <location>
        <begin position="23"/>
        <end position="195"/>
    </location>
</feature>
<dbReference type="Proteomes" id="UP000178086">
    <property type="component" value="Unassembled WGS sequence"/>
</dbReference>
<keyword evidence="2" id="KW-1133">Transmembrane helix</keyword>
<evidence type="ECO:0000256" key="1">
    <source>
        <dbReference type="SAM" id="MobiDB-lite"/>
    </source>
</evidence>
<evidence type="ECO:0000313" key="4">
    <source>
        <dbReference type="EMBL" id="OFW33838.1"/>
    </source>
</evidence>
<evidence type="ECO:0000256" key="2">
    <source>
        <dbReference type="SAM" id="Phobius"/>
    </source>
</evidence>
<feature type="transmembrane region" description="Helical" evidence="2">
    <location>
        <begin position="47"/>
        <end position="68"/>
    </location>
</feature>
<evidence type="ECO:0000259" key="3">
    <source>
        <dbReference type="Pfam" id="PF16327"/>
    </source>
</evidence>
<gene>
    <name evidence="4" type="ORF">A2074_05665</name>
</gene>
<sequence length="222" mass="24500">MVVAVFAATAVLELFYLGARTKSKNLDIGLGSALFSIFRFNRSQTGGYVSHLGMAIMIFGVAGSMLYVHDIPATLGSTPGETVRAGSYELKLKEYRQTTRLGQQVTNAIFEMRNLDKGANAPVREIAPKMVFHEVQQQQTLEAAIHYEAFRDVFVVFNGIDDKGQIALNIKINPLISFVWIGSVVLGLGTMVAMWPKSTRPRATARRREDEEVLDEALASTE</sequence>
<evidence type="ECO:0000313" key="5">
    <source>
        <dbReference type="Proteomes" id="UP000178086"/>
    </source>
</evidence>
<dbReference type="EMBL" id="MELI01000058">
    <property type="protein sequence ID" value="OFW33838.1"/>
    <property type="molecule type" value="Genomic_DNA"/>
</dbReference>
<feature type="transmembrane region" description="Helical" evidence="2">
    <location>
        <begin position="175"/>
        <end position="195"/>
    </location>
</feature>
<proteinExistence type="predicted"/>
<feature type="region of interest" description="Disordered" evidence="1">
    <location>
        <begin position="199"/>
        <end position="222"/>
    </location>
</feature>
<organism evidence="4 5">
    <name type="scientific">Candidatus Aquicultor primus</name>
    <dbReference type="NCBI Taxonomy" id="1797195"/>
    <lineage>
        <taxon>Bacteria</taxon>
        <taxon>Bacillati</taxon>
        <taxon>Actinomycetota</taxon>
        <taxon>Candidatus Aquicultoria</taxon>
        <taxon>Candidatus Aquicultorales</taxon>
        <taxon>Candidatus Aquicultoraceae</taxon>
        <taxon>Candidatus Aquicultor</taxon>
    </lineage>
</organism>
<dbReference type="Pfam" id="PF16327">
    <property type="entry name" value="CcmF_C"/>
    <property type="match status" value="1"/>
</dbReference>
<reference evidence="4 5" key="1">
    <citation type="journal article" date="2016" name="Nat. Commun.">
        <title>Thousands of microbial genomes shed light on interconnected biogeochemical processes in an aquifer system.</title>
        <authorList>
            <person name="Anantharaman K."/>
            <person name="Brown C.T."/>
            <person name="Hug L.A."/>
            <person name="Sharon I."/>
            <person name="Castelle C.J."/>
            <person name="Probst A.J."/>
            <person name="Thomas B.C."/>
            <person name="Singh A."/>
            <person name="Wilkins M.J."/>
            <person name="Karaoz U."/>
            <person name="Brodie E.L."/>
            <person name="Williams K.H."/>
            <person name="Hubbard S.S."/>
            <person name="Banfield J.F."/>
        </authorList>
    </citation>
    <scope>NUCLEOTIDE SEQUENCE [LARGE SCALE GENOMIC DNA]</scope>
</reference>